<dbReference type="Gene3D" id="2.40.10.220">
    <property type="entry name" value="predicted glycosyltransferase like domains"/>
    <property type="match status" value="1"/>
</dbReference>
<gene>
    <name evidence="2" type="ORF">HF685_00920</name>
</gene>
<dbReference type="Pfam" id="PF07238">
    <property type="entry name" value="PilZ"/>
    <property type="match status" value="1"/>
</dbReference>
<proteinExistence type="predicted"/>
<dbReference type="KEGG" id="phao:HF685_00920"/>
<feature type="domain" description="PilZ" evidence="1">
    <location>
        <begin position="18"/>
        <end position="106"/>
    </location>
</feature>
<dbReference type="InterPro" id="IPR009875">
    <property type="entry name" value="PilZ_domain"/>
</dbReference>
<dbReference type="SUPFAM" id="SSF141371">
    <property type="entry name" value="PilZ domain-like"/>
    <property type="match status" value="1"/>
</dbReference>
<organism evidence="2 3">
    <name type="scientific">Parasphingorhabdus halotolerans</name>
    <dbReference type="NCBI Taxonomy" id="2725558"/>
    <lineage>
        <taxon>Bacteria</taxon>
        <taxon>Pseudomonadati</taxon>
        <taxon>Pseudomonadota</taxon>
        <taxon>Alphaproteobacteria</taxon>
        <taxon>Sphingomonadales</taxon>
        <taxon>Sphingomonadaceae</taxon>
        <taxon>Parasphingorhabdus</taxon>
    </lineage>
</organism>
<dbReference type="Proteomes" id="UP000501600">
    <property type="component" value="Chromosome"/>
</dbReference>
<keyword evidence="3" id="KW-1185">Reference proteome</keyword>
<accession>A0A6H2DJC4</accession>
<evidence type="ECO:0000259" key="1">
    <source>
        <dbReference type="Pfam" id="PF07238"/>
    </source>
</evidence>
<name>A0A6H2DJC4_9SPHN</name>
<sequence>MMGTHQNRFGSGRKFNSRRLNYRTTVATEIFIRQSSSQLFRATLSDISVSGFKLHSFSSLDPEKLIFVTLQGLQTLGAHIRWGEYQDYGCEFVNSLHPAVLEHLISKLREFGN</sequence>
<protein>
    <submittedName>
        <fullName evidence="2">PilZ domain-containing protein</fullName>
    </submittedName>
</protein>
<evidence type="ECO:0000313" key="3">
    <source>
        <dbReference type="Proteomes" id="UP000501600"/>
    </source>
</evidence>
<dbReference type="EMBL" id="CP051217">
    <property type="protein sequence ID" value="QJB68045.1"/>
    <property type="molecule type" value="Genomic_DNA"/>
</dbReference>
<evidence type="ECO:0000313" key="2">
    <source>
        <dbReference type="EMBL" id="QJB68045.1"/>
    </source>
</evidence>
<reference evidence="2 3" key="1">
    <citation type="submission" date="2020-04" db="EMBL/GenBank/DDBJ databases">
        <title>Genome sequence for Sphingorhabdus sp. strain M1.</title>
        <authorList>
            <person name="Park S.-J."/>
        </authorList>
    </citation>
    <scope>NUCLEOTIDE SEQUENCE [LARGE SCALE GENOMIC DNA]</scope>
    <source>
        <strain evidence="2 3">JK6</strain>
    </source>
</reference>
<dbReference type="AlphaFoldDB" id="A0A6H2DJC4"/>
<dbReference type="GO" id="GO:0035438">
    <property type="term" value="F:cyclic-di-GMP binding"/>
    <property type="evidence" value="ECO:0007669"/>
    <property type="project" value="InterPro"/>
</dbReference>
<dbReference type="RefSeq" id="WP_168817787.1">
    <property type="nucleotide sequence ID" value="NZ_CP051217.1"/>
</dbReference>